<evidence type="ECO:0000313" key="1">
    <source>
        <dbReference type="EMBL" id="MPM28579.1"/>
    </source>
</evidence>
<reference evidence="1" key="1">
    <citation type="submission" date="2019-08" db="EMBL/GenBank/DDBJ databases">
        <authorList>
            <person name="Kucharzyk K."/>
            <person name="Murdoch R.W."/>
            <person name="Higgins S."/>
            <person name="Loffler F."/>
        </authorList>
    </citation>
    <scope>NUCLEOTIDE SEQUENCE</scope>
</reference>
<accession>A0A644YJS1</accession>
<dbReference type="AlphaFoldDB" id="A0A644YJS1"/>
<organism evidence="1">
    <name type="scientific">bioreactor metagenome</name>
    <dbReference type="NCBI Taxonomy" id="1076179"/>
    <lineage>
        <taxon>unclassified sequences</taxon>
        <taxon>metagenomes</taxon>
        <taxon>ecological metagenomes</taxon>
    </lineage>
</organism>
<comment type="caution">
    <text evidence="1">The sequence shown here is derived from an EMBL/GenBank/DDBJ whole genome shotgun (WGS) entry which is preliminary data.</text>
</comment>
<protein>
    <submittedName>
        <fullName evidence="1">Uncharacterized protein</fullName>
    </submittedName>
</protein>
<gene>
    <name evidence="1" type="ORF">SDC9_75105</name>
</gene>
<proteinExistence type="predicted"/>
<name>A0A644YJS1_9ZZZZ</name>
<dbReference type="EMBL" id="VSSQ01005291">
    <property type="protein sequence ID" value="MPM28579.1"/>
    <property type="molecule type" value="Genomic_DNA"/>
</dbReference>
<sequence>MDDFDHLLRRRQTFEHLGPTGPFGHFGDKSLDHLDIDIGPEQHKAYLAHGLLDIGLGQLALAAQLFKGCRQALRQGFKEHWPWSSLSLWLLRCPAPSGLPAERLHCAAHTPRALRRSPPPHQWPTQDS</sequence>